<evidence type="ECO:0000313" key="4">
    <source>
        <dbReference type="Proteomes" id="UP000030680"/>
    </source>
</evidence>
<gene>
    <name evidence="3" type="ORF">Gasu_41910</name>
</gene>
<keyword evidence="2" id="KW-0472">Membrane</keyword>
<feature type="region of interest" description="Disordered" evidence="1">
    <location>
        <begin position="55"/>
        <end position="74"/>
    </location>
</feature>
<feature type="compositionally biased region" description="Basic and acidic residues" evidence="1">
    <location>
        <begin position="63"/>
        <end position="74"/>
    </location>
</feature>
<accession>M2XEH3</accession>
<dbReference type="EMBL" id="KB454521">
    <property type="protein sequence ID" value="EME28352.1"/>
    <property type="molecule type" value="Genomic_DNA"/>
</dbReference>
<keyword evidence="2" id="KW-1133">Transmembrane helix</keyword>
<dbReference type="KEGG" id="gsl:Gasu_41910"/>
<protein>
    <submittedName>
        <fullName evidence="3">Uncharacterized protein</fullName>
    </submittedName>
</protein>
<dbReference type="Gene3D" id="3.40.50.1820">
    <property type="entry name" value="alpha/beta hydrolase"/>
    <property type="match status" value="1"/>
</dbReference>
<dbReference type="Gramene" id="EME28352">
    <property type="protein sequence ID" value="EME28352"/>
    <property type="gene ID" value="Gasu_41910"/>
</dbReference>
<dbReference type="eggNOG" id="ENOG502QS1G">
    <property type="taxonomic scope" value="Eukaryota"/>
</dbReference>
<dbReference type="AlphaFoldDB" id="M2XEH3"/>
<name>M2XEH3_GALSU</name>
<evidence type="ECO:0000256" key="1">
    <source>
        <dbReference type="SAM" id="MobiDB-lite"/>
    </source>
</evidence>
<dbReference type="SUPFAM" id="SSF53474">
    <property type="entry name" value="alpha/beta-Hydrolases"/>
    <property type="match status" value="1"/>
</dbReference>
<dbReference type="GeneID" id="17087194"/>
<sequence length="540" mass="60773">MALLPFEARHVPRRTAHNYSRRKLGLLRITFGVIVFSLLLVSFLLGHNNTLSSKQDDSWLSENKNRQWEDDGRKEPLLLERKEEQHLVSETASSPQQWVGTVPSQEGSYQRPSNGTLDLVLFANYNSALEATDDMTTSSSTESYTLDGKQLNSDSNISMQDQATISLLKNPVSLMDNSVSLSNIKPSSVEVVETYHDETPFLKPEPSNLVKTRNISETQFNNSSYVDSLELVDWTNISSNYSENLQVALPSLESQGPSNLSFSSQNLNSFYENKLTLNHISSLKSNMEGTEVAKVNGCFDICSYAKHEVLSDVQVSSIVQHSPESDIHSVLLLFHGCKHSARDWFVLPEEVSVVCEALRRNFSVVAFSSVDRWSGCWDSFYPALGNKDVIRVHQSFQEWIFENFVNNQTNSQQAIQSLKLYALGVSSGGSFVSILSTFLRNISAQAIYISPGSFQSFTLFDWNPYPPTFFVHMLKDTTFGSFNHVNSSCNLLTQHKIACRILSLKPVPITADWFHEKIPIISLSLSRQLFDLLNTTRCSR</sequence>
<reference evidence="4" key="1">
    <citation type="journal article" date="2013" name="Science">
        <title>Gene transfer from bacteria and archaea facilitated evolution of an extremophilic eukaryote.</title>
        <authorList>
            <person name="Schonknecht G."/>
            <person name="Chen W.H."/>
            <person name="Ternes C.M."/>
            <person name="Barbier G.G."/>
            <person name="Shrestha R.P."/>
            <person name="Stanke M."/>
            <person name="Brautigam A."/>
            <person name="Baker B.J."/>
            <person name="Banfield J.F."/>
            <person name="Garavito R.M."/>
            <person name="Carr K."/>
            <person name="Wilkerson C."/>
            <person name="Rensing S.A."/>
            <person name="Gagneul D."/>
            <person name="Dickenson N.E."/>
            <person name="Oesterhelt C."/>
            <person name="Lercher M.J."/>
            <person name="Weber A.P."/>
        </authorList>
    </citation>
    <scope>NUCLEOTIDE SEQUENCE [LARGE SCALE GENOMIC DNA]</scope>
    <source>
        <strain evidence="4">074W</strain>
    </source>
</reference>
<proteinExistence type="predicted"/>
<dbReference type="PANTHER" id="PTHR35128">
    <property type="entry name" value="SECRETION-REGULATING GUANINE NUCLEOTIDE EXCHANGE FACTOR"/>
    <property type="match status" value="1"/>
</dbReference>
<keyword evidence="2" id="KW-0812">Transmembrane</keyword>
<keyword evidence="4" id="KW-1185">Reference proteome</keyword>
<dbReference type="OrthoDB" id="10022521at2759"/>
<organism evidence="3 4">
    <name type="scientific">Galdieria sulphuraria</name>
    <name type="common">Red alga</name>
    <dbReference type="NCBI Taxonomy" id="130081"/>
    <lineage>
        <taxon>Eukaryota</taxon>
        <taxon>Rhodophyta</taxon>
        <taxon>Bangiophyceae</taxon>
        <taxon>Galdieriales</taxon>
        <taxon>Galdieriaceae</taxon>
        <taxon>Galdieria</taxon>
    </lineage>
</organism>
<dbReference type="PANTHER" id="PTHR35128:SF1">
    <property type="entry name" value="SECRETION-REGULATING GUANINE NUCLEOTIDE EXCHANGE FACTOR"/>
    <property type="match status" value="1"/>
</dbReference>
<dbReference type="Proteomes" id="UP000030680">
    <property type="component" value="Unassembled WGS sequence"/>
</dbReference>
<evidence type="ECO:0000313" key="3">
    <source>
        <dbReference type="EMBL" id="EME28352.1"/>
    </source>
</evidence>
<feature type="region of interest" description="Disordered" evidence="1">
    <location>
        <begin position="89"/>
        <end position="111"/>
    </location>
</feature>
<dbReference type="InterPro" id="IPR029058">
    <property type="entry name" value="AB_hydrolase_fold"/>
</dbReference>
<evidence type="ECO:0000256" key="2">
    <source>
        <dbReference type="SAM" id="Phobius"/>
    </source>
</evidence>
<feature type="transmembrane region" description="Helical" evidence="2">
    <location>
        <begin position="24"/>
        <end position="45"/>
    </location>
</feature>
<dbReference type="RefSeq" id="XP_005704872.1">
    <property type="nucleotide sequence ID" value="XM_005704815.1"/>
</dbReference>